<evidence type="ECO:0000259" key="7">
    <source>
        <dbReference type="PROSITE" id="PS50404"/>
    </source>
</evidence>
<evidence type="ECO:0000259" key="8">
    <source>
        <dbReference type="PROSITE" id="PS50405"/>
    </source>
</evidence>
<evidence type="ECO:0000256" key="2">
    <source>
        <dbReference type="ARBA" id="ARBA00005861"/>
    </source>
</evidence>
<keyword evidence="10" id="KW-1185">Reference proteome</keyword>
<dbReference type="RefSeq" id="XP_007511413.1">
    <property type="nucleotide sequence ID" value="XM_007511351.1"/>
</dbReference>
<dbReference type="SUPFAM" id="SSF47616">
    <property type="entry name" value="GST C-terminal domain-like"/>
    <property type="match status" value="1"/>
</dbReference>
<comment type="function">
    <text evidence="1">Conjugation of reduced glutathione to a wide number of exogenous and endogenous hydrophobic electrophiles.</text>
</comment>
<name>K8EHQ3_9CHLO</name>
<proteinExistence type="inferred from homology"/>
<evidence type="ECO:0000256" key="6">
    <source>
        <dbReference type="SAM" id="MobiDB-lite"/>
    </source>
</evidence>
<dbReference type="EMBL" id="FO082271">
    <property type="protein sequence ID" value="CCO17534.1"/>
    <property type="molecule type" value="Genomic_DNA"/>
</dbReference>
<accession>K8EHQ3</accession>
<dbReference type="EC" id="2.5.1.18" evidence="3"/>
<dbReference type="Gene3D" id="3.40.30.10">
    <property type="entry name" value="Glutaredoxin"/>
    <property type="match status" value="1"/>
</dbReference>
<dbReference type="GeneID" id="19014248"/>
<dbReference type="AlphaFoldDB" id="K8EHQ3"/>
<dbReference type="InterPro" id="IPR004045">
    <property type="entry name" value="Glutathione_S-Trfase_N"/>
</dbReference>
<evidence type="ECO:0000256" key="1">
    <source>
        <dbReference type="ARBA" id="ARBA00003701"/>
    </source>
</evidence>
<dbReference type="InterPro" id="IPR050213">
    <property type="entry name" value="GST_superfamily"/>
</dbReference>
<dbReference type="SUPFAM" id="SSF52833">
    <property type="entry name" value="Thioredoxin-like"/>
    <property type="match status" value="1"/>
</dbReference>
<evidence type="ECO:0000256" key="3">
    <source>
        <dbReference type="ARBA" id="ARBA00012452"/>
    </source>
</evidence>
<evidence type="ECO:0000256" key="5">
    <source>
        <dbReference type="ARBA" id="ARBA00047960"/>
    </source>
</evidence>
<dbReference type="PANTHER" id="PTHR11571:SF222">
    <property type="entry name" value="GLUTATHIONE TRANSFERASE"/>
    <property type="match status" value="1"/>
</dbReference>
<comment type="catalytic activity">
    <reaction evidence="5">
        <text>RX + glutathione = an S-substituted glutathione + a halide anion + H(+)</text>
        <dbReference type="Rhea" id="RHEA:16437"/>
        <dbReference type="ChEBI" id="CHEBI:15378"/>
        <dbReference type="ChEBI" id="CHEBI:16042"/>
        <dbReference type="ChEBI" id="CHEBI:17792"/>
        <dbReference type="ChEBI" id="CHEBI:57925"/>
        <dbReference type="ChEBI" id="CHEBI:90779"/>
        <dbReference type="EC" id="2.5.1.18"/>
    </reaction>
</comment>
<dbReference type="GO" id="GO:0006749">
    <property type="term" value="P:glutathione metabolic process"/>
    <property type="evidence" value="ECO:0007669"/>
    <property type="project" value="TreeGrafter"/>
</dbReference>
<evidence type="ECO:0000313" key="9">
    <source>
        <dbReference type="EMBL" id="CCO17534.1"/>
    </source>
</evidence>
<feature type="domain" description="GST N-terminal" evidence="7">
    <location>
        <begin position="23"/>
        <end position="121"/>
    </location>
</feature>
<reference evidence="9 10" key="1">
    <citation type="submission" date="2011-10" db="EMBL/GenBank/DDBJ databases">
        <authorList>
            <person name="Genoscope - CEA"/>
        </authorList>
    </citation>
    <scope>NUCLEOTIDE SEQUENCE [LARGE SCALE GENOMIC DNA]</scope>
    <source>
        <strain evidence="9 10">RCC 1105</strain>
    </source>
</reference>
<keyword evidence="4" id="KW-0808">Transferase</keyword>
<dbReference type="InterPro" id="IPR004046">
    <property type="entry name" value="GST_C"/>
</dbReference>
<dbReference type="STRING" id="41875.K8EHQ3"/>
<dbReference type="InterPro" id="IPR010987">
    <property type="entry name" value="Glutathione-S-Trfase_C-like"/>
</dbReference>
<gene>
    <name evidence="9" type="ORF">Bathy08g02690</name>
</gene>
<feature type="region of interest" description="Disordered" evidence="6">
    <location>
        <begin position="1"/>
        <end position="23"/>
    </location>
</feature>
<dbReference type="PROSITE" id="PS50404">
    <property type="entry name" value="GST_NTER"/>
    <property type="match status" value="1"/>
</dbReference>
<dbReference type="GO" id="GO:0004364">
    <property type="term" value="F:glutathione transferase activity"/>
    <property type="evidence" value="ECO:0007669"/>
    <property type="project" value="UniProtKB-EC"/>
</dbReference>
<dbReference type="InterPro" id="IPR036249">
    <property type="entry name" value="Thioredoxin-like_sf"/>
</dbReference>
<protein>
    <recommendedName>
        <fullName evidence="3">glutathione transferase</fullName>
        <ecNumber evidence="3">2.5.1.18</ecNumber>
    </recommendedName>
</protein>
<evidence type="ECO:0000313" key="10">
    <source>
        <dbReference type="Proteomes" id="UP000198341"/>
    </source>
</evidence>
<sequence length="285" mass="33512">MTPPQPKWKSETAEEETGEGQQPRFTMGYWQMRGLGAAIRMLLHWGKYTHRGGAEMNFKDVQYAQDANGVNEWFKRDKVEMIKDANPLANIPYLIDHEEKKTIVQFLCICDYLGRKIGVDETDENSDQRLRNAQIAMEIFDLRNSVIRLVYKFPNSVRTQSEFYERLPEHLGACKKTYKKLESWLQFHDFTYFAKKDAVSSCDFHAFEMIDQHEHYQTLVREKDGEAVEKQGMLSEFPRLKKFHAEMKSRPELKAYFESKEYKEFQLNNHTLANSWDGPGPSSKR</sequence>
<dbReference type="InterPro" id="IPR036282">
    <property type="entry name" value="Glutathione-S-Trfase_C_sf"/>
</dbReference>
<dbReference type="PANTHER" id="PTHR11571">
    <property type="entry name" value="GLUTATHIONE S-TRANSFERASE"/>
    <property type="match status" value="1"/>
</dbReference>
<evidence type="ECO:0000256" key="4">
    <source>
        <dbReference type="ARBA" id="ARBA00022679"/>
    </source>
</evidence>
<dbReference type="KEGG" id="bpg:Bathy08g02690"/>
<dbReference type="eggNOG" id="KOG1695">
    <property type="taxonomic scope" value="Eukaryota"/>
</dbReference>
<dbReference type="Gene3D" id="1.20.1050.10">
    <property type="match status" value="1"/>
</dbReference>
<feature type="domain" description="GST C-terminal" evidence="8">
    <location>
        <begin position="125"/>
        <end position="267"/>
    </location>
</feature>
<comment type="similarity">
    <text evidence="2">Belongs to the GST superfamily. Mu family.</text>
</comment>
<organism evidence="9 10">
    <name type="scientific">Bathycoccus prasinos</name>
    <dbReference type="NCBI Taxonomy" id="41875"/>
    <lineage>
        <taxon>Eukaryota</taxon>
        <taxon>Viridiplantae</taxon>
        <taxon>Chlorophyta</taxon>
        <taxon>Mamiellophyceae</taxon>
        <taxon>Mamiellales</taxon>
        <taxon>Bathycoccaceae</taxon>
        <taxon>Bathycoccus</taxon>
    </lineage>
</organism>
<dbReference type="Proteomes" id="UP000198341">
    <property type="component" value="Chromosome 8"/>
</dbReference>
<dbReference type="OrthoDB" id="422574at2759"/>
<dbReference type="PROSITE" id="PS50405">
    <property type="entry name" value="GST_CTER"/>
    <property type="match status" value="1"/>
</dbReference>
<dbReference type="Pfam" id="PF14497">
    <property type="entry name" value="GST_C_3"/>
    <property type="match status" value="1"/>
</dbReference>